<evidence type="ECO:0000256" key="1">
    <source>
        <dbReference type="SAM" id="Phobius"/>
    </source>
</evidence>
<keyword evidence="1" id="KW-0812">Transmembrane</keyword>
<feature type="transmembrane region" description="Helical" evidence="1">
    <location>
        <begin position="89"/>
        <end position="106"/>
    </location>
</feature>
<dbReference type="Pfam" id="PF07693">
    <property type="entry name" value="KAP_NTPase"/>
    <property type="match status" value="1"/>
</dbReference>
<accession>A0ABW8L2T6</accession>
<dbReference type="EMBL" id="JBJDOT010000044">
    <property type="protein sequence ID" value="MFK3866342.1"/>
    <property type="molecule type" value="Genomic_DNA"/>
</dbReference>
<evidence type="ECO:0000313" key="4">
    <source>
        <dbReference type="Proteomes" id="UP001620262"/>
    </source>
</evidence>
<dbReference type="InterPro" id="IPR027417">
    <property type="entry name" value="P-loop_NTPase"/>
</dbReference>
<feature type="domain" description="AAA+ ATPase" evidence="2">
    <location>
        <begin position="266"/>
        <end position="470"/>
    </location>
</feature>
<evidence type="ECO:0000259" key="2">
    <source>
        <dbReference type="SMART" id="SM00382"/>
    </source>
</evidence>
<name>A0ABW8L2T6_9GAMM</name>
<dbReference type="Gene3D" id="3.40.50.300">
    <property type="entry name" value="P-loop containing nucleotide triphosphate hydrolases"/>
    <property type="match status" value="1"/>
</dbReference>
<dbReference type="InterPro" id="IPR011646">
    <property type="entry name" value="KAP_P-loop"/>
</dbReference>
<dbReference type="RefSeq" id="WP_404676434.1">
    <property type="nucleotide sequence ID" value="NZ_JBJDOT010000044.1"/>
</dbReference>
<dbReference type="SUPFAM" id="SSF52540">
    <property type="entry name" value="P-loop containing nucleoside triphosphate hydrolases"/>
    <property type="match status" value="1"/>
</dbReference>
<dbReference type="SMART" id="SM00382">
    <property type="entry name" value="AAA"/>
    <property type="match status" value="1"/>
</dbReference>
<comment type="caution">
    <text evidence="3">The sequence shown here is derived from an EMBL/GenBank/DDBJ whole genome shotgun (WGS) entry which is preliminary data.</text>
</comment>
<sequence>MSQSLPIPAQRWLSLLLCAITAAAITVFLSNVSFVRQAYASWGSILYANSVLHYSFAFLSGIGIKLMLDKFYISHAKRSIGFNWRYPPVTISVLFGLLFIVVYVYVTNNEIEEQLTANAFVSFKFLSLSFLAVAATIIYQTKLYTKNPIFSVVLCSVSAFYLFSAINLVEIEHAFCVFFFIAAAYLGMSIYLLSEQLRVSNKELIVESKQKVEFKFESLEHFQKWFKDDLPVQSTTELEPDLQVYAQRITERLLTGGDKEGYERKGAQHIALCGPFGCGKSSIVAAIANELKKPKKIEAGLSDEEKLKVEQQNKINWIYSDISTWGAASGSVAHVILSNIIDDISQHIDMCAFRALPKHYTEALKSGGSLFQFASTLLAGPVDIEESFKKLNDVLEATNHKLLITLQDVDRGTGDENEKRLNDIAALLDRLKNKDLSNINFIIAMGNENDIAAEVISKATDYREDIAALDCLDWLNQYTKLCLENALKPNRNRKIESYKIIGYWGLVKLDEQCKGQRDSLSSELKKLEISTSYINSHLNSFRVLKKVLRRVEQAWQPEKLMGEVNFISLMMVVAFREVYPIQYSRYQKLSTKENLRLHRWFDPESFDLKIKEICKSNNGAQDGQLKQYLEHMLRIDWRENDEESQAQQKVAKELEKMGSTKEASGSVTIESNAINNIKLNPFRLEIDCSYIKTRKGCDSANLIMNPKFNYLQSVGCTNSAVNYLDRIQRELLSIKKASKSTELSDQVLIAKVIELRESKDLLEFLEKWFELDSDYRLGVERFFFIPHCCDDLKKGIAGFFESSSCDRDSNFQDFSKSCDIELSIAWLVAESLTLENLNEVFSFFFNRIKGDNQIPVSEERHILFRLIDEVMDLLSSTSEPTNIKAFFRGLNQIKNESDYSFLCLYLISCTKEWSFDNEKKCFKFDISDIQIAEEKLSILLGVDPKTSLEIPMNPNIRFNNALRLNEAIERKIKPYF</sequence>
<protein>
    <submittedName>
        <fullName evidence="3">P-loop NTPase fold protein</fullName>
    </submittedName>
</protein>
<dbReference type="InterPro" id="IPR003593">
    <property type="entry name" value="AAA+_ATPase"/>
</dbReference>
<feature type="transmembrane region" description="Helical" evidence="1">
    <location>
        <begin position="118"/>
        <end position="137"/>
    </location>
</feature>
<dbReference type="Proteomes" id="UP001620262">
    <property type="component" value="Unassembled WGS sequence"/>
</dbReference>
<keyword evidence="1" id="KW-0472">Membrane</keyword>
<keyword evidence="1" id="KW-1133">Transmembrane helix</keyword>
<feature type="transmembrane region" description="Helical" evidence="1">
    <location>
        <begin position="175"/>
        <end position="193"/>
    </location>
</feature>
<proteinExistence type="predicted"/>
<reference evidence="3 4" key="1">
    <citation type="submission" date="2024-11" db="EMBL/GenBank/DDBJ databases">
        <title>The Natural Products Discovery Center: Release of the First 8490 Sequenced Strains for Exploring Actinobacteria Biosynthetic Diversity.</title>
        <authorList>
            <person name="Kalkreuter E."/>
            <person name="Kautsar S.A."/>
            <person name="Yang D."/>
            <person name="Bader C.D."/>
            <person name="Teijaro C.N."/>
            <person name="Fluegel L."/>
            <person name="Davis C.M."/>
            <person name="Simpson J.R."/>
            <person name="Lauterbach L."/>
            <person name="Steele A.D."/>
            <person name="Gui C."/>
            <person name="Meng S."/>
            <person name="Li G."/>
            <person name="Viehrig K."/>
            <person name="Ye F."/>
            <person name="Su P."/>
            <person name="Kiefer A.F."/>
            <person name="Nichols A."/>
            <person name="Cepeda A.J."/>
            <person name="Yan W."/>
            <person name="Fan B."/>
            <person name="Jiang Y."/>
            <person name="Adhikari A."/>
            <person name="Zheng C.-J."/>
            <person name="Schuster L."/>
            <person name="Cowan T.M."/>
            <person name="Smanski M.J."/>
            <person name="Chevrette M.G."/>
            <person name="De Carvalho L.P.S."/>
            <person name="Shen B."/>
        </authorList>
    </citation>
    <scope>NUCLEOTIDE SEQUENCE [LARGE SCALE GENOMIC DNA]</scope>
    <source>
        <strain evidence="3 4">NPDC078403</strain>
    </source>
</reference>
<feature type="transmembrane region" description="Helical" evidence="1">
    <location>
        <begin position="46"/>
        <end position="68"/>
    </location>
</feature>
<feature type="transmembrane region" description="Helical" evidence="1">
    <location>
        <begin position="149"/>
        <end position="169"/>
    </location>
</feature>
<evidence type="ECO:0000313" key="3">
    <source>
        <dbReference type="EMBL" id="MFK3866342.1"/>
    </source>
</evidence>
<gene>
    <name evidence="3" type="ORF">ACI2JU_21060</name>
</gene>
<organism evidence="3 4">
    <name type="scientific">Pseudoalteromonas rhizosphaerae</name>
    <dbReference type="NCBI Taxonomy" id="2518973"/>
    <lineage>
        <taxon>Bacteria</taxon>
        <taxon>Pseudomonadati</taxon>
        <taxon>Pseudomonadota</taxon>
        <taxon>Gammaproteobacteria</taxon>
        <taxon>Alteromonadales</taxon>
        <taxon>Pseudoalteromonadaceae</taxon>
        <taxon>Pseudoalteromonas</taxon>
    </lineage>
</organism>
<keyword evidence="4" id="KW-1185">Reference proteome</keyword>
<feature type="transmembrane region" description="Helical" evidence="1">
    <location>
        <begin position="12"/>
        <end position="34"/>
    </location>
</feature>